<organism evidence="2 3">
    <name type="scientific">Prorocentrum cordatum</name>
    <dbReference type="NCBI Taxonomy" id="2364126"/>
    <lineage>
        <taxon>Eukaryota</taxon>
        <taxon>Sar</taxon>
        <taxon>Alveolata</taxon>
        <taxon>Dinophyceae</taxon>
        <taxon>Prorocentrales</taxon>
        <taxon>Prorocentraceae</taxon>
        <taxon>Prorocentrum</taxon>
    </lineage>
</organism>
<reference evidence="2" key="1">
    <citation type="submission" date="2023-10" db="EMBL/GenBank/DDBJ databases">
        <authorList>
            <person name="Chen Y."/>
            <person name="Shah S."/>
            <person name="Dougan E. K."/>
            <person name="Thang M."/>
            <person name="Chan C."/>
        </authorList>
    </citation>
    <scope>NUCLEOTIDE SEQUENCE [LARGE SCALE GENOMIC DNA]</scope>
</reference>
<feature type="non-terminal residue" evidence="2">
    <location>
        <position position="403"/>
    </location>
</feature>
<feature type="region of interest" description="Disordered" evidence="1">
    <location>
        <begin position="26"/>
        <end position="86"/>
    </location>
</feature>
<proteinExistence type="predicted"/>
<feature type="compositionally biased region" description="Basic and acidic residues" evidence="1">
    <location>
        <begin position="307"/>
        <end position="321"/>
    </location>
</feature>
<feature type="compositionally biased region" description="Basic and acidic residues" evidence="1">
    <location>
        <begin position="289"/>
        <end position="301"/>
    </location>
</feature>
<comment type="caution">
    <text evidence="2">The sequence shown here is derived from an EMBL/GenBank/DDBJ whole genome shotgun (WGS) entry which is preliminary data.</text>
</comment>
<feature type="compositionally biased region" description="Basic residues" evidence="1">
    <location>
        <begin position="238"/>
        <end position="253"/>
    </location>
</feature>
<feature type="region of interest" description="Disordered" evidence="1">
    <location>
        <begin position="99"/>
        <end position="135"/>
    </location>
</feature>
<feature type="compositionally biased region" description="Low complexity" evidence="1">
    <location>
        <begin position="199"/>
        <end position="223"/>
    </location>
</feature>
<evidence type="ECO:0000256" key="1">
    <source>
        <dbReference type="SAM" id="MobiDB-lite"/>
    </source>
</evidence>
<keyword evidence="3" id="KW-1185">Reference proteome</keyword>
<feature type="compositionally biased region" description="Basic and acidic residues" evidence="1">
    <location>
        <begin position="257"/>
        <end position="270"/>
    </location>
</feature>
<evidence type="ECO:0000313" key="3">
    <source>
        <dbReference type="Proteomes" id="UP001189429"/>
    </source>
</evidence>
<feature type="compositionally biased region" description="Basic residues" evidence="1">
    <location>
        <begin position="271"/>
        <end position="282"/>
    </location>
</feature>
<gene>
    <name evidence="2" type="ORF">PCOR1329_LOCUS175</name>
</gene>
<accession>A0ABN9P6F2</accession>
<feature type="compositionally biased region" description="Gly residues" evidence="1">
    <location>
        <begin position="28"/>
        <end position="43"/>
    </location>
</feature>
<feature type="region of interest" description="Disordered" evidence="1">
    <location>
        <begin position="199"/>
        <end position="403"/>
    </location>
</feature>
<sequence length="403" mass="44759">YKRRERPNFRTICETSMTLASWGAHGSALGGVRGRPGQSGGREGVLDRSFGDQGPPRTVSAASWDTLGLSGYGEAPPREGPKSSEAWFFDPPLLGPLCSSSSLLPRPPSARSSKAELHQRERCPCHDGLLPDGERVQREHPEAHVLVPVGHEPGQHHWAGRRPDRREPDLGDGGRVPVQWQPPVWRANRDLPGVRQEVAAAADGRGRRSAGAAHLAGHPAGDGQAVHHRDGSAQVSRTRLHGPRRRRARHRPGTRQDVPDGRRHLSDRLRRSGGHGRARRVHPGGFRQQEQDIGREREAWREPLPADVERRDHPHRGRDGVPRAGGAGRDRGRAGRRAASRGEDFGQRGRVRSQRVPPQRLRDGQLHRRRHGVRAPSPRIPRRPRLVSPPSVPFLRPLWTPFP</sequence>
<dbReference type="EMBL" id="CAUYUJ010000013">
    <property type="protein sequence ID" value="CAK0788237.1"/>
    <property type="molecule type" value="Genomic_DNA"/>
</dbReference>
<feature type="region of interest" description="Disordered" evidence="1">
    <location>
        <begin position="150"/>
        <end position="180"/>
    </location>
</feature>
<evidence type="ECO:0000313" key="2">
    <source>
        <dbReference type="EMBL" id="CAK0788237.1"/>
    </source>
</evidence>
<feature type="compositionally biased region" description="Low complexity" evidence="1">
    <location>
        <begin position="99"/>
        <end position="112"/>
    </location>
</feature>
<feature type="non-terminal residue" evidence="2">
    <location>
        <position position="1"/>
    </location>
</feature>
<protein>
    <submittedName>
        <fullName evidence="2">Uncharacterized protein</fullName>
    </submittedName>
</protein>
<name>A0ABN9P6F2_9DINO</name>
<feature type="compositionally biased region" description="Basic and acidic residues" evidence="1">
    <location>
        <begin position="113"/>
        <end position="125"/>
    </location>
</feature>
<dbReference type="Proteomes" id="UP001189429">
    <property type="component" value="Unassembled WGS sequence"/>
</dbReference>